<name>A0ABQ9J5P4_9CUCU</name>
<gene>
    <name evidence="1" type="ORF">NQ317_016718</name>
</gene>
<reference evidence="1" key="1">
    <citation type="journal article" date="2023" name="Insect Mol. Biol.">
        <title>Genome sequencing provides insights into the evolution of gene families encoding plant cell wall-degrading enzymes in longhorned beetles.</title>
        <authorList>
            <person name="Shin N.R."/>
            <person name="Okamura Y."/>
            <person name="Kirsch R."/>
            <person name="Pauchet Y."/>
        </authorList>
    </citation>
    <scope>NUCLEOTIDE SEQUENCE</scope>
    <source>
        <strain evidence="1">MMC_N1</strain>
    </source>
</reference>
<organism evidence="1 2">
    <name type="scientific">Molorchus minor</name>
    <dbReference type="NCBI Taxonomy" id="1323400"/>
    <lineage>
        <taxon>Eukaryota</taxon>
        <taxon>Metazoa</taxon>
        <taxon>Ecdysozoa</taxon>
        <taxon>Arthropoda</taxon>
        <taxon>Hexapoda</taxon>
        <taxon>Insecta</taxon>
        <taxon>Pterygota</taxon>
        <taxon>Neoptera</taxon>
        <taxon>Endopterygota</taxon>
        <taxon>Coleoptera</taxon>
        <taxon>Polyphaga</taxon>
        <taxon>Cucujiformia</taxon>
        <taxon>Chrysomeloidea</taxon>
        <taxon>Cerambycidae</taxon>
        <taxon>Lamiinae</taxon>
        <taxon>Monochamini</taxon>
        <taxon>Molorchus</taxon>
    </lineage>
</organism>
<keyword evidence="2" id="KW-1185">Reference proteome</keyword>
<comment type="caution">
    <text evidence="1">The sequence shown here is derived from an EMBL/GenBank/DDBJ whole genome shotgun (WGS) entry which is preliminary data.</text>
</comment>
<dbReference type="Proteomes" id="UP001162164">
    <property type="component" value="Unassembled WGS sequence"/>
</dbReference>
<protein>
    <submittedName>
        <fullName evidence="1">Uncharacterized protein</fullName>
    </submittedName>
</protein>
<proteinExistence type="predicted"/>
<accession>A0ABQ9J5P4</accession>
<evidence type="ECO:0000313" key="2">
    <source>
        <dbReference type="Proteomes" id="UP001162164"/>
    </source>
</evidence>
<dbReference type="EMBL" id="JAPWTJ010001179">
    <property type="protein sequence ID" value="KAJ8973435.1"/>
    <property type="molecule type" value="Genomic_DNA"/>
</dbReference>
<sequence>MDNTPSCSSTFSGTDDITLSRLEQGSYLSFSSKHFSIDSTKTNVENFSKFLNSAGRLAFLNCDGPQCAENIKYCLKELGRSKNKEKYSFICCECNEVVEANENQNFWTSIQNHEHFEQRYCNFLAGEFNPMDVITDEMKNITFAEGCEILGCGPSTSNAEGSNENTDSGIDNENCEVDHNYAFPSNPLPAMSENSVSNKEDNARDNVNSFRFDFHLQYDKAIENKLYTQSLMKAIRRIDQVEEYTIQKTSPSRAVCLLCNCELLTRAKISKSSLLDHCMGQRHLKCASTPRF</sequence>
<evidence type="ECO:0000313" key="1">
    <source>
        <dbReference type="EMBL" id="KAJ8973435.1"/>
    </source>
</evidence>